<keyword evidence="9 12" id="KW-0057">Aromatic amino acid biosynthesis</keyword>
<reference evidence="14" key="1">
    <citation type="journal article" date="2017" name="Nature">
        <title>Asgard archaea illuminate the origin of eukaryotic cellular complexity.</title>
        <authorList>
            <person name="Zaremba-Niedzwiedzka K."/>
            <person name="Caceres E.F."/>
            <person name="Saw J.H."/>
            <person name="Backstrom D."/>
            <person name="Juzokaite L."/>
            <person name="Vancaester E."/>
            <person name="Seitz K.W."/>
            <person name="Anantharaman K."/>
            <person name="Starnawski P."/>
            <person name="Kjeldsen K.U."/>
            <person name="Scott M.B."/>
            <person name="Nunoura T."/>
            <person name="Banfield J.F."/>
            <person name="Schramm A."/>
            <person name="Baker B.J."/>
            <person name="Spang A."/>
            <person name="Ettema T.J.G."/>
        </authorList>
    </citation>
    <scope>NUCLEOTIDE SEQUENCE</scope>
    <source>
        <strain evidence="14">LCB_4</strain>
    </source>
</reference>
<dbReference type="CDD" id="cd06446">
    <property type="entry name" value="Trp-synth_B"/>
    <property type="match status" value="1"/>
</dbReference>
<proteinExistence type="inferred from homology"/>
<dbReference type="Pfam" id="PF00291">
    <property type="entry name" value="PALP"/>
    <property type="match status" value="1"/>
</dbReference>
<dbReference type="EMBL" id="CP091871">
    <property type="protein sequence ID" value="WEU40487.1"/>
    <property type="molecule type" value="Genomic_DNA"/>
</dbReference>
<sequence length="435" mass="48279">MSNMNDVKVQLELDEMPKKWYNILADIRGEFPPYLNPATKEPVPAEALMSLFPKECIKQEFSEDRYISIPDELVEYYYRLGRPSPLYRAKRLEQRLNTPAMIFFKREDLSPTGSHKPNTAIAQAYYAKKEGVTNLTTETGAGQWGSALAYACAMMGIKATIFMVRCSYNQKPYRKYIMKILGADVYASPSDRTEYGRSLLSKDPNHPGSLGIAISEAIETAVKNPGTKYTLGSVLNYVLLHQTIIGQELIEQMNKVEVTPDYLIGCVGGGSNFAGFSFPYLGKILRGELSSPEVLAVEPTACPSLTKGEYRYDFGDTAKTTPLIKMYTLGCEFIPPSIHAGGLRYHGAAPTVSLLKHEGFIKSVAYPQEQVFQCAKLFAESEGLIPAPETSHAICAAIDLAKEAKKKNERKVIVFNYSGHGLLDIEGYRSVLKLD</sequence>
<dbReference type="InterPro" id="IPR006316">
    <property type="entry name" value="Trp_synth_b-like"/>
</dbReference>
<organism evidence="14 15">
    <name type="scientific">Odinarchaeota yellowstonii (strain LCB_4)</name>
    <dbReference type="NCBI Taxonomy" id="1841599"/>
    <lineage>
        <taxon>Archaea</taxon>
        <taxon>Promethearchaeati</taxon>
        <taxon>Candidatus Odinarchaeota</taxon>
        <taxon>Candidatus Odinarchaeia</taxon>
        <taxon>Candidatus Odinarchaeales</taxon>
        <taxon>Candidatus Odinarchaeaceae</taxon>
        <taxon>Candidatus Odinarchaeum</taxon>
    </lineage>
</organism>
<evidence type="ECO:0000259" key="13">
    <source>
        <dbReference type="Pfam" id="PF00291"/>
    </source>
</evidence>
<dbReference type="PIRSF" id="PIRSF500824">
    <property type="entry name" value="TrpB_prok"/>
    <property type="match status" value="1"/>
</dbReference>
<evidence type="ECO:0000313" key="14">
    <source>
        <dbReference type="EMBL" id="WEU40487.1"/>
    </source>
</evidence>
<dbReference type="PANTHER" id="PTHR48077">
    <property type="entry name" value="TRYPTOPHAN SYNTHASE-RELATED"/>
    <property type="match status" value="1"/>
</dbReference>
<dbReference type="InterPro" id="IPR001926">
    <property type="entry name" value="TrpB-like_PALP"/>
</dbReference>
<comment type="cofactor">
    <cofactor evidence="1 12">
        <name>pyridoxal 5'-phosphate</name>
        <dbReference type="ChEBI" id="CHEBI:597326"/>
    </cofactor>
</comment>
<evidence type="ECO:0000256" key="2">
    <source>
        <dbReference type="ARBA" id="ARBA00002786"/>
    </source>
</evidence>
<evidence type="ECO:0000256" key="10">
    <source>
        <dbReference type="ARBA" id="ARBA00023239"/>
    </source>
</evidence>
<dbReference type="AlphaFoldDB" id="A0AAF0D2J7"/>
<evidence type="ECO:0000313" key="15">
    <source>
        <dbReference type="Proteomes" id="UP000186851"/>
    </source>
</evidence>
<evidence type="ECO:0000256" key="1">
    <source>
        <dbReference type="ARBA" id="ARBA00001933"/>
    </source>
</evidence>
<evidence type="ECO:0000256" key="4">
    <source>
        <dbReference type="ARBA" id="ARBA00009982"/>
    </source>
</evidence>
<name>A0AAF0D2J7_ODILC</name>
<keyword evidence="7 12" id="KW-0822">Tryptophan biosynthesis</keyword>
<accession>A0AAF0D2J7</accession>
<protein>
    <recommendedName>
        <fullName evidence="12">Tryptophan synthase beta chain</fullName>
        <ecNumber evidence="12">4.2.1.20</ecNumber>
    </recommendedName>
</protein>
<comment type="function">
    <text evidence="2 12">The beta subunit is responsible for the synthesis of L-tryptophan from indole and L-serine.</text>
</comment>
<comment type="pathway">
    <text evidence="3 12">Amino-acid biosynthesis; L-tryptophan biosynthesis; L-tryptophan from chorismate: step 5/5.</text>
</comment>
<keyword evidence="8 12" id="KW-0663">Pyridoxal phosphate</keyword>
<dbReference type="NCBIfam" id="TIGR01415">
    <property type="entry name" value="trpB_rel"/>
    <property type="match status" value="1"/>
</dbReference>
<dbReference type="GO" id="GO:0030170">
    <property type="term" value="F:pyridoxal phosphate binding"/>
    <property type="evidence" value="ECO:0007669"/>
    <property type="project" value="InterPro"/>
</dbReference>
<gene>
    <name evidence="12" type="primary">trpB</name>
    <name evidence="14" type="ORF">OdinLCB4_000715</name>
</gene>
<comment type="subunit">
    <text evidence="5 12">Tetramer of two alpha and two beta chains.</text>
</comment>
<dbReference type="Proteomes" id="UP000186851">
    <property type="component" value="Chromosome"/>
</dbReference>
<dbReference type="KEGG" id="oyw:OdinLCB4_000715"/>
<dbReference type="InterPro" id="IPR036052">
    <property type="entry name" value="TrpB-like_PALP_sf"/>
</dbReference>
<evidence type="ECO:0000256" key="8">
    <source>
        <dbReference type="ARBA" id="ARBA00022898"/>
    </source>
</evidence>
<comment type="similarity">
    <text evidence="4 12">Belongs to the TrpB family.</text>
</comment>
<comment type="catalytic activity">
    <reaction evidence="11 12">
        <text>(1S,2R)-1-C-(indol-3-yl)glycerol 3-phosphate + L-serine = D-glyceraldehyde 3-phosphate + L-tryptophan + H2O</text>
        <dbReference type="Rhea" id="RHEA:10532"/>
        <dbReference type="ChEBI" id="CHEBI:15377"/>
        <dbReference type="ChEBI" id="CHEBI:33384"/>
        <dbReference type="ChEBI" id="CHEBI:57912"/>
        <dbReference type="ChEBI" id="CHEBI:58866"/>
        <dbReference type="ChEBI" id="CHEBI:59776"/>
        <dbReference type="EC" id="4.2.1.20"/>
    </reaction>
</comment>
<dbReference type="NCBIfam" id="NF009057">
    <property type="entry name" value="PRK12391.1"/>
    <property type="match status" value="1"/>
</dbReference>
<evidence type="ECO:0000256" key="7">
    <source>
        <dbReference type="ARBA" id="ARBA00022822"/>
    </source>
</evidence>
<dbReference type="GO" id="GO:0052684">
    <property type="term" value="F:L-serine hydro-lyase (adding indole, L-tryptophan-forming) activity"/>
    <property type="evidence" value="ECO:0007669"/>
    <property type="project" value="TreeGrafter"/>
</dbReference>
<dbReference type="EC" id="4.2.1.20" evidence="12"/>
<keyword evidence="6 12" id="KW-0028">Amino-acid biosynthesis</keyword>
<evidence type="ECO:0000256" key="5">
    <source>
        <dbReference type="ARBA" id="ARBA00011270"/>
    </source>
</evidence>
<feature type="domain" description="Tryptophan synthase beta chain-like PALP" evidence="13">
    <location>
        <begin position="81"/>
        <end position="417"/>
    </location>
</feature>
<dbReference type="InterPro" id="IPR006654">
    <property type="entry name" value="Trp_synth_beta"/>
</dbReference>
<dbReference type="SUPFAM" id="SSF53686">
    <property type="entry name" value="Tryptophan synthase beta subunit-like PLP-dependent enzymes"/>
    <property type="match status" value="1"/>
</dbReference>
<evidence type="ECO:0000256" key="11">
    <source>
        <dbReference type="ARBA" id="ARBA00049047"/>
    </source>
</evidence>
<dbReference type="GO" id="GO:0004834">
    <property type="term" value="F:tryptophan synthase activity"/>
    <property type="evidence" value="ECO:0007669"/>
    <property type="project" value="UniProtKB-UniRule"/>
</dbReference>
<dbReference type="PIRSF" id="PIRSF001413">
    <property type="entry name" value="Trp_syn_beta"/>
    <property type="match status" value="1"/>
</dbReference>
<evidence type="ECO:0000256" key="9">
    <source>
        <dbReference type="ARBA" id="ARBA00023141"/>
    </source>
</evidence>
<dbReference type="InterPro" id="IPR006653">
    <property type="entry name" value="Trp_synth_b_CS"/>
</dbReference>
<dbReference type="PANTHER" id="PTHR48077:SF6">
    <property type="entry name" value="TRYPTOPHAN SYNTHASE"/>
    <property type="match status" value="1"/>
</dbReference>
<feature type="modified residue" description="N6-(pyridoxal phosphate)lysine" evidence="12">
    <location>
        <position position="116"/>
    </location>
</feature>
<evidence type="ECO:0000256" key="6">
    <source>
        <dbReference type="ARBA" id="ARBA00022605"/>
    </source>
</evidence>
<dbReference type="InterPro" id="IPR023026">
    <property type="entry name" value="Trp_synth_beta/beta-like"/>
</dbReference>
<reference evidence="14" key="2">
    <citation type="journal article" date="2022" name="Nat. Microbiol.">
        <title>A closed Candidatus Odinarchaeum chromosome exposes Asgard archaeal viruses.</title>
        <authorList>
            <person name="Tamarit D."/>
            <person name="Caceres E.F."/>
            <person name="Krupovic M."/>
            <person name="Nijland R."/>
            <person name="Eme L."/>
            <person name="Robinson N.P."/>
            <person name="Ettema T.J.G."/>
        </authorList>
    </citation>
    <scope>NUCLEOTIDE SEQUENCE</scope>
    <source>
        <strain evidence="14">LCB_4</strain>
    </source>
</reference>
<keyword evidence="10 12" id="KW-0456">Lyase</keyword>
<evidence type="ECO:0000256" key="3">
    <source>
        <dbReference type="ARBA" id="ARBA00004733"/>
    </source>
</evidence>
<dbReference type="GO" id="GO:0005737">
    <property type="term" value="C:cytoplasm"/>
    <property type="evidence" value="ECO:0007669"/>
    <property type="project" value="TreeGrafter"/>
</dbReference>
<evidence type="ECO:0000256" key="12">
    <source>
        <dbReference type="HAMAP-Rule" id="MF_00133"/>
    </source>
</evidence>
<dbReference type="PROSITE" id="PS00168">
    <property type="entry name" value="TRP_SYNTHASE_BETA"/>
    <property type="match status" value="1"/>
</dbReference>
<dbReference type="HAMAP" id="MF_00133">
    <property type="entry name" value="Trp_synth_beta"/>
    <property type="match status" value="1"/>
</dbReference>
<dbReference type="Gene3D" id="3.40.50.1100">
    <property type="match status" value="2"/>
</dbReference>